<dbReference type="InterPro" id="IPR049244">
    <property type="entry name" value="DUF6879"/>
</dbReference>
<dbReference type="OrthoDB" id="3821358at2"/>
<feature type="domain" description="DUF6879" evidence="1">
    <location>
        <begin position="9"/>
        <end position="171"/>
    </location>
</feature>
<organism evidence="2 3">
    <name type="scientific">Lentzea albidocapillata</name>
    <dbReference type="NCBI Taxonomy" id="40571"/>
    <lineage>
        <taxon>Bacteria</taxon>
        <taxon>Bacillati</taxon>
        <taxon>Actinomycetota</taxon>
        <taxon>Actinomycetes</taxon>
        <taxon>Pseudonocardiales</taxon>
        <taxon>Pseudonocardiaceae</taxon>
        <taxon>Lentzea</taxon>
    </lineage>
</organism>
<evidence type="ECO:0000259" key="1">
    <source>
        <dbReference type="Pfam" id="PF21806"/>
    </source>
</evidence>
<dbReference type="eggNOG" id="ENOG5033032">
    <property type="taxonomic scope" value="Bacteria"/>
</dbReference>
<evidence type="ECO:0000313" key="2">
    <source>
        <dbReference type="EMBL" id="SMD24219.1"/>
    </source>
</evidence>
<accession>A0A1W2FQH2</accession>
<dbReference type="RefSeq" id="WP_051770710.1">
    <property type="nucleotide sequence ID" value="NZ_FWYC01000021.1"/>
</dbReference>
<proteinExistence type="predicted"/>
<sequence>MLEHLIGDAWSDALRDFQHSAWRWEAQGVYREPEEQEALRQFLAGDEPDLSFMRGWWATVETNVKAGKRYGRIRVLTEPLTDYLRFELSFTQHNIDAGEDIRVMTLDRARELDLPEQDFWLLDDELAAVMHFDENGFRYADAVTSPQDVERFREIRDRAWKDAVPFREYFASR</sequence>
<keyword evidence="3" id="KW-1185">Reference proteome</keyword>
<dbReference type="AlphaFoldDB" id="A0A1W2FQH2"/>
<evidence type="ECO:0000313" key="3">
    <source>
        <dbReference type="Proteomes" id="UP000192840"/>
    </source>
</evidence>
<name>A0A1W2FQH2_9PSEU</name>
<reference evidence="3" key="1">
    <citation type="submission" date="2017-04" db="EMBL/GenBank/DDBJ databases">
        <authorList>
            <person name="Varghese N."/>
            <person name="Submissions S."/>
        </authorList>
    </citation>
    <scope>NUCLEOTIDE SEQUENCE [LARGE SCALE GENOMIC DNA]</scope>
    <source>
        <strain evidence="3">DSM 44073</strain>
    </source>
</reference>
<dbReference type="EMBL" id="FWYC01000021">
    <property type="protein sequence ID" value="SMD24219.1"/>
    <property type="molecule type" value="Genomic_DNA"/>
</dbReference>
<gene>
    <name evidence="2" type="ORF">SAMN05660733_07679</name>
</gene>
<dbReference type="STRING" id="40571.SAMN05660733_07679"/>
<dbReference type="Pfam" id="PF21806">
    <property type="entry name" value="DUF6879"/>
    <property type="match status" value="1"/>
</dbReference>
<dbReference type="Proteomes" id="UP000192840">
    <property type="component" value="Unassembled WGS sequence"/>
</dbReference>
<protein>
    <recommendedName>
        <fullName evidence="1">DUF6879 domain-containing protein</fullName>
    </recommendedName>
</protein>